<evidence type="ECO:0000313" key="2">
    <source>
        <dbReference type="Proteomes" id="UP001454036"/>
    </source>
</evidence>
<evidence type="ECO:0008006" key="3">
    <source>
        <dbReference type="Google" id="ProtNLM"/>
    </source>
</evidence>
<accession>A0AAV3RCY6</accession>
<dbReference type="AlphaFoldDB" id="A0AAV3RCY6"/>
<comment type="caution">
    <text evidence="1">The sequence shown here is derived from an EMBL/GenBank/DDBJ whole genome shotgun (WGS) entry which is preliminary data.</text>
</comment>
<keyword evidence="2" id="KW-1185">Reference proteome</keyword>
<name>A0AAV3RCY6_LITER</name>
<organism evidence="1 2">
    <name type="scientific">Lithospermum erythrorhizon</name>
    <name type="common">Purple gromwell</name>
    <name type="synonym">Lithospermum officinale var. erythrorhizon</name>
    <dbReference type="NCBI Taxonomy" id="34254"/>
    <lineage>
        <taxon>Eukaryota</taxon>
        <taxon>Viridiplantae</taxon>
        <taxon>Streptophyta</taxon>
        <taxon>Embryophyta</taxon>
        <taxon>Tracheophyta</taxon>
        <taxon>Spermatophyta</taxon>
        <taxon>Magnoliopsida</taxon>
        <taxon>eudicotyledons</taxon>
        <taxon>Gunneridae</taxon>
        <taxon>Pentapetalae</taxon>
        <taxon>asterids</taxon>
        <taxon>lamiids</taxon>
        <taxon>Boraginales</taxon>
        <taxon>Boraginaceae</taxon>
        <taxon>Boraginoideae</taxon>
        <taxon>Lithospermeae</taxon>
        <taxon>Lithospermum</taxon>
    </lineage>
</organism>
<sequence>MEVVLTGWNPPIQADAEGGGKVVKEEKDWTPAEDELALGNKKGLNSIFNAVDPSVFKMISKCSVVNEA</sequence>
<protein>
    <recommendedName>
        <fullName evidence="3">Gag-pol polyprotein</fullName>
    </recommendedName>
</protein>
<reference evidence="1 2" key="1">
    <citation type="submission" date="2024-01" db="EMBL/GenBank/DDBJ databases">
        <title>The complete chloroplast genome sequence of Lithospermum erythrorhizon: insights into the phylogenetic relationship among Boraginaceae species and the maternal lineages of purple gromwells.</title>
        <authorList>
            <person name="Okada T."/>
            <person name="Watanabe K."/>
        </authorList>
    </citation>
    <scope>NUCLEOTIDE SEQUENCE [LARGE SCALE GENOMIC DNA]</scope>
</reference>
<proteinExistence type="predicted"/>
<dbReference type="Proteomes" id="UP001454036">
    <property type="component" value="Unassembled WGS sequence"/>
</dbReference>
<dbReference type="EMBL" id="BAABME010008393">
    <property type="protein sequence ID" value="GAA0172985.1"/>
    <property type="molecule type" value="Genomic_DNA"/>
</dbReference>
<evidence type="ECO:0000313" key="1">
    <source>
        <dbReference type="EMBL" id="GAA0172985.1"/>
    </source>
</evidence>
<gene>
    <name evidence="1" type="ORF">LIER_26697</name>
</gene>